<dbReference type="Proteomes" id="UP000188298">
    <property type="component" value="Chromosome"/>
</dbReference>
<dbReference type="KEGG" id="hbl:XJ32_10265"/>
<evidence type="ECO:0000313" key="3">
    <source>
        <dbReference type="Proteomes" id="UP000188298"/>
    </source>
</evidence>
<evidence type="ECO:0000313" key="2">
    <source>
        <dbReference type="EMBL" id="AQQ60412.1"/>
    </source>
</evidence>
<organism evidence="2 3">
    <name type="scientific">Helicobacter bilis</name>
    <dbReference type="NCBI Taxonomy" id="37372"/>
    <lineage>
        <taxon>Bacteria</taxon>
        <taxon>Pseudomonadati</taxon>
        <taxon>Campylobacterota</taxon>
        <taxon>Epsilonproteobacteria</taxon>
        <taxon>Campylobacterales</taxon>
        <taxon>Helicobacteraceae</taxon>
        <taxon>Helicobacter</taxon>
    </lineage>
</organism>
<dbReference type="RefSeq" id="WP_077389572.1">
    <property type="nucleotide sequence ID" value="NZ_CP019645.1"/>
</dbReference>
<protein>
    <submittedName>
        <fullName evidence="2">RDD domain-containing protein</fullName>
    </submittedName>
</protein>
<name>A0A1Q2LK62_9HELI</name>
<keyword evidence="1" id="KW-0812">Transmembrane</keyword>
<dbReference type="EMBL" id="CP019645">
    <property type="protein sequence ID" value="AQQ60412.1"/>
    <property type="molecule type" value="Genomic_DNA"/>
</dbReference>
<evidence type="ECO:0000256" key="1">
    <source>
        <dbReference type="SAM" id="Phobius"/>
    </source>
</evidence>
<reference evidence="2 3" key="1">
    <citation type="submission" date="2017-02" db="EMBL/GenBank/DDBJ databases">
        <title>Whole genome sequencing of Helicobacter bilis strain AAQJH.</title>
        <authorList>
            <person name="Conlan S."/>
            <person name="Thomas P.J."/>
            <person name="Mullikin J."/>
            <person name="Palmore T.N."/>
            <person name="Frank K.M."/>
            <person name="Segre J.A."/>
        </authorList>
    </citation>
    <scope>NUCLEOTIDE SEQUENCE [LARGE SCALE GENOMIC DNA]</scope>
    <source>
        <strain evidence="2 3">AAQJH</strain>
    </source>
</reference>
<feature type="transmembrane region" description="Helical" evidence="1">
    <location>
        <begin position="136"/>
        <end position="158"/>
    </location>
</feature>
<sequence>MKKARKKHTNKFLDGSQSREKNKINATKLHNIHNKTSKYNFLSARLKAFITDMFLLNMPILYITTYIFLQGKEDFLQNQIAIFLCEGLYCFLLFLFFAIKGQTPGFRYAEIMLCSDSSVSDKDFDGENGTEKPPKAWQAFVFIVVWLIELCFFLWIFAFMRKDKKTLHEIVSKTHIIYKPNPARKTMQ</sequence>
<feature type="transmembrane region" description="Helical" evidence="1">
    <location>
        <begin position="81"/>
        <end position="99"/>
    </location>
</feature>
<keyword evidence="1" id="KW-0472">Membrane</keyword>
<feature type="transmembrane region" description="Helical" evidence="1">
    <location>
        <begin position="48"/>
        <end position="69"/>
    </location>
</feature>
<gene>
    <name evidence="2" type="ORF">XJ32_10265</name>
</gene>
<accession>A0A1Q2LK62</accession>
<dbReference type="AlphaFoldDB" id="A0A1Q2LK62"/>
<proteinExistence type="predicted"/>
<keyword evidence="1" id="KW-1133">Transmembrane helix</keyword>